<evidence type="ECO:0000256" key="1">
    <source>
        <dbReference type="SAM" id="MobiDB-lite"/>
    </source>
</evidence>
<dbReference type="SUPFAM" id="SSF57938">
    <property type="entry name" value="DnaJ/Hsp40 cysteine-rich domain"/>
    <property type="match status" value="1"/>
</dbReference>
<feature type="region of interest" description="Disordered" evidence="1">
    <location>
        <begin position="1"/>
        <end position="40"/>
    </location>
</feature>
<evidence type="ECO:0000313" key="3">
    <source>
        <dbReference type="Proteomes" id="UP000054596"/>
    </source>
</evidence>
<sequence>MAQEPPLNPGDEAEPGETGSGEDICPDCNGSGKREGAECNTCGGTGKVTQGIGGG</sequence>
<name>A0A157ZM18_9BURK</name>
<dbReference type="InterPro" id="IPR036410">
    <property type="entry name" value="HSP_DnaJ_Cys-rich_dom_sf"/>
</dbReference>
<protein>
    <recommendedName>
        <fullName evidence="4">Chaperone protein DnaJ</fullName>
    </recommendedName>
</protein>
<keyword evidence="3" id="KW-1185">Reference proteome</keyword>
<evidence type="ECO:0008006" key="4">
    <source>
        <dbReference type="Google" id="ProtNLM"/>
    </source>
</evidence>
<dbReference type="Proteomes" id="UP000054596">
    <property type="component" value="Unassembled WGS sequence"/>
</dbReference>
<reference evidence="2" key="1">
    <citation type="submission" date="2016-01" db="EMBL/GenBank/DDBJ databases">
        <authorList>
            <person name="Peeters C."/>
        </authorList>
    </citation>
    <scope>NUCLEOTIDE SEQUENCE [LARGE SCALE GENOMIC DNA]</scope>
    <source>
        <strain evidence="2">LMG 29325</strain>
    </source>
</reference>
<dbReference type="EMBL" id="FCOJ02000004">
    <property type="protein sequence ID" value="SAK46536.1"/>
    <property type="molecule type" value="Genomic_DNA"/>
</dbReference>
<dbReference type="RefSeq" id="WP_200818037.1">
    <property type="nucleotide sequence ID" value="NZ_FCOJ02000004.1"/>
</dbReference>
<gene>
    <name evidence="2" type="ORF">AWB82_00901</name>
</gene>
<evidence type="ECO:0000313" key="2">
    <source>
        <dbReference type="EMBL" id="SAK46536.1"/>
    </source>
</evidence>
<organism evidence="2 3">
    <name type="scientific">Caballeronia glebae</name>
    <dbReference type="NCBI Taxonomy" id="1777143"/>
    <lineage>
        <taxon>Bacteria</taxon>
        <taxon>Pseudomonadati</taxon>
        <taxon>Pseudomonadota</taxon>
        <taxon>Betaproteobacteria</taxon>
        <taxon>Burkholderiales</taxon>
        <taxon>Burkholderiaceae</taxon>
        <taxon>Caballeronia</taxon>
    </lineage>
</organism>
<accession>A0A157ZM18</accession>
<dbReference type="STRING" id="1777143.AWB82_00901"/>
<proteinExistence type="predicted"/>
<dbReference type="Gene3D" id="6.20.20.10">
    <property type="match status" value="1"/>
</dbReference>
<dbReference type="AlphaFoldDB" id="A0A157ZM18"/>
<comment type="caution">
    <text evidence="2">The sequence shown here is derived from an EMBL/GenBank/DDBJ whole genome shotgun (WGS) entry which is preliminary data.</text>
</comment>